<keyword evidence="4" id="KW-1185">Reference proteome</keyword>
<evidence type="ECO:0000313" key="4">
    <source>
        <dbReference type="Proteomes" id="UP000295122"/>
    </source>
</evidence>
<gene>
    <name evidence="3" type="ORF">EV668_4159</name>
</gene>
<evidence type="ECO:0000256" key="1">
    <source>
        <dbReference type="SAM" id="MobiDB-lite"/>
    </source>
</evidence>
<dbReference type="PANTHER" id="PTHR34215:SF1">
    <property type="entry name" value="YLXR DOMAIN-CONTAINING PROTEIN"/>
    <property type="match status" value="1"/>
</dbReference>
<dbReference type="EMBL" id="SNZR01000016">
    <property type="protein sequence ID" value="TDR87080.1"/>
    <property type="molecule type" value="Genomic_DNA"/>
</dbReference>
<comment type="caution">
    <text evidence="3">The sequence shown here is derived from an EMBL/GenBank/DDBJ whole genome shotgun (WGS) entry which is preliminary data.</text>
</comment>
<dbReference type="OrthoDB" id="9799836at2"/>
<organism evidence="3 4">
    <name type="scientific">Enterovirga rhinocerotis</name>
    <dbReference type="NCBI Taxonomy" id="1339210"/>
    <lineage>
        <taxon>Bacteria</taxon>
        <taxon>Pseudomonadati</taxon>
        <taxon>Pseudomonadota</taxon>
        <taxon>Alphaproteobacteria</taxon>
        <taxon>Hyphomicrobiales</taxon>
        <taxon>Methylobacteriaceae</taxon>
        <taxon>Enterovirga</taxon>
    </lineage>
</organism>
<dbReference type="Gene3D" id="3.30.1330.30">
    <property type="match status" value="1"/>
</dbReference>
<dbReference type="SUPFAM" id="SSF55315">
    <property type="entry name" value="L30e-like"/>
    <property type="match status" value="1"/>
</dbReference>
<dbReference type="InterPro" id="IPR037465">
    <property type="entry name" value="YlxR"/>
</dbReference>
<reference evidence="3 4" key="1">
    <citation type="submission" date="2019-03" db="EMBL/GenBank/DDBJ databases">
        <title>Genomic Encyclopedia of Type Strains, Phase IV (KMG-IV): sequencing the most valuable type-strain genomes for metagenomic binning, comparative biology and taxonomic classification.</title>
        <authorList>
            <person name="Goeker M."/>
        </authorList>
    </citation>
    <scope>NUCLEOTIDE SEQUENCE [LARGE SCALE GENOMIC DNA]</scope>
    <source>
        <strain evidence="3 4">DSM 25903</strain>
    </source>
</reference>
<dbReference type="InterPro" id="IPR007393">
    <property type="entry name" value="YlxR_dom"/>
</dbReference>
<dbReference type="InterPro" id="IPR029064">
    <property type="entry name" value="Ribosomal_eL30-like_sf"/>
</dbReference>
<dbReference type="PANTHER" id="PTHR34215">
    <property type="entry name" value="BLL0784 PROTEIN"/>
    <property type="match status" value="1"/>
</dbReference>
<sequence length="226" mass="24084">MNPAGSKRVPERTCIVTRTTLPQSDLMRFVLGPEGEVVPDLRGRLPGRGAWVTPSAAILAEAVKRRLFSRAFKREAKASPDLVAVVDDALVRDLTGALGLANKAGALTCGFGKVEAALRSGQAAVLIHAREAAEDGRRKLANALRNAAPAPIFPVPTYDDLSGDDLDMALGRVHVIHAALLAGAGSEGCHARWRRLRRFRGVDDDAATQPRDVDRSSRNAGPDGQD</sequence>
<dbReference type="SUPFAM" id="SSF64376">
    <property type="entry name" value="YlxR-like"/>
    <property type="match status" value="1"/>
</dbReference>
<evidence type="ECO:0000259" key="2">
    <source>
        <dbReference type="Pfam" id="PF04296"/>
    </source>
</evidence>
<dbReference type="Pfam" id="PF04296">
    <property type="entry name" value="YlxR"/>
    <property type="match status" value="1"/>
</dbReference>
<dbReference type="CDD" id="cd00279">
    <property type="entry name" value="YlxR"/>
    <property type="match status" value="1"/>
</dbReference>
<name>A0A4R7BNG7_9HYPH</name>
<dbReference type="InterPro" id="IPR035931">
    <property type="entry name" value="YlxR-like_sf"/>
</dbReference>
<dbReference type="Gene3D" id="3.30.1230.10">
    <property type="entry name" value="YlxR-like"/>
    <property type="match status" value="1"/>
</dbReference>
<dbReference type="AlphaFoldDB" id="A0A4R7BNG7"/>
<accession>A0A4R7BNG7</accession>
<dbReference type="Proteomes" id="UP000295122">
    <property type="component" value="Unassembled WGS sequence"/>
</dbReference>
<dbReference type="RefSeq" id="WP_133773691.1">
    <property type="nucleotide sequence ID" value="NZ_SNZR01000016.1"/>
</dbReference>
<proteinExistence type="predicted"/>
<feature type="domain" description="YlxR" evidence="2">
    <location>
        <begin position="12"/>
        <end position="77"/>
    </location>
</feature>
<dbReference type="NCBIfam" id="NF006622">
    <property type="entry name" value="PRK09190.1"/>
    <property type="match status" value="1"/>
</dbReference>
<evidence type="ECO:0000313" key="3">
    <source>
        <dbReference type="EMBL" id="TDR87080.1"/>
    </source>
</evidence>
<feature type="region of interest" description="Disordered" evidence="1">
    <location>
        <begin position="204"/>
        <end position="226"/>
    </location>
</feature>
<protein>
    <recommendedName>
        <fullName evidence="2">YlxR domain-containing protein</fullName>
    </recommendedName>
</protein>